<dbReference type="Proteomes" id="UP000323537">
    <property type="component" value="Unassembled WGS sequence"/>
</dbReference>
<dbReference type="EMBL" id="FOPZ01000001">
    <property type="protein sequence ID" value="SFH30135.1"/>
    <property type="molecule type" value="Genomic_DNA"/>
</dbReference>
<accession>A0A1I2YXK9</accession>
<evidence type="ECO:0000313" key="1">
    <source>
        <dbReference type="EMBL" id="SFH30135.1"/>
    </source>
</evidence>
<proteinExistence type="predicted"/>
<dbReference type="AlphaFoldDB" id="A0A1I2YXK9"/>
<name>A0A1I2YXK9_9EURY</name>
<evidence type="ECO:0000313" key="2">
    <source>
        <dbReference type="Proteomes" id="UP000323537"/>
    </source>
</evidence>
<protein>
    <submittedName>
        <fullName evidence="1">Uncharacterized protein</fullName>
    </submittedName>
</protein>
<reference evidence="1 2" key="1">
    <citation type="submission" date="2016-10" db="EMBL/GenBank/DDBJ databases">
        <authorList>
            <person name="Varghese N."/>
            <person name="Submissions S."/>
        </authorList>
    </citation>
    <scope>NUCLEOTIDE SEQUENCE [LARGE SCALE GENOMIC DNA]</scope>
    <source>
        <strain evidence="1 2">CGMCC 1.6377</strain>
    </source>
</reference>
<sequence length="322" mass="34762">MYVALEGLNIDCFTNKFMVFLFEDKTLMTVPTTRESDVTIRVASTGSPSVRDGLTDRSVVSVLLETDLEAWRRSWRERAGETPRRESVVVASDVSRSAAETATTQVLPERRLAYTVLGSGVGVDLILETVSGSLAEFEGSEPRVILDDLAPFAAERGAVEAVEAVEELATAAAEVDAPVTIGWSLTAESASVLPSVLQRADGIEGVDPESMAAIDRLQNEDPTTFGYTRRYWTEAQRGIESCSRNYPQSKQVHAVLSDPETTPRTLGATLSGLVSLGVLDTWAETVGSTRYDLTAYDPSRMATVGVAFAAVSDDESARLPEE</sequence>
<organism evidence="1 2">
    <name type="scientific">Halorubrum aquaticum</name>
    <dbReference type="NCBI Taxonomy" id="387340"/>
    <lineage>
        <taxon>Archaea</taxon>
        <taxon>Methanobacteriati</taxon>
        <taxon>Methanobacteriota</taxon>
        <taxon>Stenosarchaea group</taxon>
        <taxon>Halobacteria</taxon>
        <taxon>Halobacteriales</taxon>
        <taxon>Haloferacaceae</taxon>
        <taxon>Halorubrum</taxon>
    </lineage>
</organism>
<keyword evidence="2" id="KW-1185">Reference proteome</keyword>
<gene>
    <name evidence="1" type="ORF">SAMN04488066_1013</name>
</gene>